<gene>
    <name evidence="8" type="ORF">GPUH_LOCUS12304</name>
</gene>
<evidence type="ECO:0000259" key="7">
    <source>
        <dbReference type="PROSITE" id="PS51471"/>
    </source>
</evidence>
<evidence type="ECO:0000313" key="8">
    <source>
        <dbReference type="EMBL" id="VDN20230.1"/>
    </source>
</evidence>
<keyword evidence="5" id="KW-0408">Iron</keyword>
<dbReference type="InterPro" id="IPR039558">
    <property type="entry name" value="TPA1/OFD1_N"/>
</dbReference>
<dbReference type="PROSITE" id="PS51471">
    <property type="entry name" value="FE2OG_OXY"/>
    <property type="match status" value="1"/>
</dbReference>
<reference evidence="10" key="1">
    <citation type="submission" date="2016-06" db="UniProtKB">
        <authorList>
            <consortium name="WormBaseParasite"/>
        </authorList>
    </citation>
    <scope>IDENTIFICATION</scope>
</reference>
<comment type="cofactor">
    <cofactor evidence="1">
        <name>L-ascorbate</name>
        <dbReference type="ChEBI" id="CHEBI:38290"/>
    </cofactor>
</comment>
<dbReference type="GO" id="GO:0031418">
    <property type="term" value="F:L-ascorbic acid binding"/>
    <property type="evidence" value="ECO:0007669"/>
    <property type="project" value="InterPro"/>
</dbReference>
<evidence type="ECO:0000256" key="3">
    <source>
        <dbReference type="ARBA" id="ARBA00022964"/>
    </source>
</evidence>
<dbReference type="AlphaFoldDB" id="A0A183DUB3"/>
<keyword evidence="2" id="KW-0479">Metal-binding</keyword>
<evidence type="ECO:0000256" key="5">
    <source>
        <dbReference type="ARBA" id="ARBA00023004"/>
    </source>
</evidence>
<feature type="domain" description="Fe2OG dioxygenase" evidence="7">
    <location>
        <begin position="69"/>
        <end position="171"/>
    </location>
</feature>
<dbReference type="GO" id="GO:0006449">
    <property type="term" value="P:regulation of translational termination"/>
    <property type="evidence" value="ECO:0007669"/>
    <property type="project" value="TreeGrafter"/>
</dbReference>
<keyword evidence="9" id="KW-1185">Reference proteome</keyword>
<sequence>MSMKFLGALRQELDRTRYRRIENDLYSLNQTDDLANYDAAKFPNLVKFRDFVKTDVLQWLKSVSKIDLNSDVAITGSCYKNTDLLLPHDDQCEGRAIAFVLYLSPNWEEADGGQLVLYETDDQNNPKSIVKSMNPVENTLLLFPVSPRSWHMVTEVTSQKERISLHGWFHSDVCVTAERAKSKSPVVGPKPHLDIAHEELRNWLTPEFIDSKYHSDMSTYFCSEGELNLMQFLRPEKAEALLHELDSADFEEICRPHRMKLNRLRKDALPTDSGVRTLLHLLRSEPMTSLMSDWTSLPLLDDNGENESEDGEPGLYYNLNKRT</sequence>
<dbReference type="GO" id="GO:0005506">
    <property type="term" value="F:iron ion binding"/>
    <property type="evidence" value="ECO:0007669"/>
    <property type="project" value="InterPro"/>
</dbReference>
<dbReference type="Gene3D" id="2.60.120.620">
    <property type="entry name" value="q2cbj1_9rhob like domain"/>
    <property type="match status" value="2"/>
</dbReference>
<evidence type="ECO:0000256" key="2">
    <source>
        <dbReference type="ARBA" id="ARBA00022723"/>
    </source>
</evidence>
<dbReference type="PANTHER" id="PTHR12117:SF0">
    <property type="entry name" value="PROLYL 3-HYDROXYLASE OGFOD1"/>
    <property type="match status" value="1"/>
</dbReference>
<evidence type="ECO:0000313" key="9">
    <source>
        <dbReference type="Proteomes" id="UP000271098"/>
    </source>
</evidence>
<dbReference type="InterPro" id="IPR005123">
    <property type="entry name" value="Oxoglu/Fe-dep_dioxygenase_dom"/>
</dbReference>
<dbReference type="PANTHER" id="PTHR12117">
    <property type="entry name" value="HISTONE ACETYLTRANSFERASE COMPLEX"/>
    <property type="match status" value="1"/>
</dbReference>
<keyword evidence="4" id="KW-0560">Oxidoreductase</keyword>
<dbReference type="Proteomes" id="UP000271098">
    <property type="component" value="Unassembled WGS sequence"/>
</dbReference>
<reference evidence="8 9" key="2">
    <citation type="submission" date="2018-11" db="EMBL/GenBank/DDBJ databases">
        <authorList>
            <consortium name="Pathogen Informatics"/>
        </authorList>
    </citation>
    <scope>NUCLEOTIDE SEQUENCE [LARGE SCALE GENOMIC DNA]</scope>
</reference>
<dbReference type="InterPro" id="IPR006620">
    <property type="entry name" value="Pro_4_hyd_alph"/>
</dbReference>
<dbReference type="EMBL" id="UYRT01079208">
    <property type="protein sequence ID" value="VDN20230.1"/>
    <property type="molecule type" value="Genomic_DNA"/>
</dbReference>
<evidence type="ECO:0000313" key="10">
    <source>
        <dbReference type="WBParaSite" id="GPUH_0001231801-mRNA-1"/>
    </source>
</evidence>
<proteinExistence type="predicted"/>
<evidence type="ECO:0000256" key="4">
    <source>
        <dbReference type="ARBA" id="ARBA00023002"/>
    </source>
</evidence>
<name>A0A183DUB3_9BILA</name>
<protein>
    <submittedName>
        <fullName evidence="10">Fe2OG dioxygenase domain-containing protein</fullName>
    </submittedName>
</protein>
<feature type="region of interest" description="Disordered" evidence="6">
    <location>
        <begin position="301"/>
        <end position="323"/>
    </location>
</feature>
<dbReference type="SMART" id="SM00702">
    <property type="entry name" value="P4Hc"/>
    <property type="match status" value="1"/>
</dbReference>
<organism evidence="10">
    <name type="scientific">Gongylonema pulchrum</name>
    <dbReference type="NCBI Taxonomy" id="637853"/>
    <lineage>
        <taxon>Eukaryota</taxon>
        <taxon>Metazoa</taxon>
        <taxon>Ecdysozoa</taxon>
        <taxon>Nematoda</taxon>
        <taxon>Chromadorea</taxon>
        <taxon>Rhabditida</taxon>
        <taxon>Spirurina</taxon>
        <taxon>Spiruromorpha</taxon>
        <taxon>Spiruroidea</taxon>
        <taxon>Gongylonematidae</taxon>
        <taxon>Gongylonema</taxon>
    </lineage>
</organism>
<dbReference type="Pfam" id="PF13661">
    <property type="entry name" value="2OG-FeII_Oxy_4"/>
    <property type="match status" value="1"/>
</dbReference>
<feature type="compositionally biased region" description="Acidic residues" evidence="6">
    <location>
        <begin position="302"/>
        <end position="312"/>
    </location>
</feature>
<dbReference type="WBParaSite" id="GPUH_0001231801-mRNA-1">
    <property type="protein sequence ID" value="GPUH_0001231801-mRNA-1"/>
    <property type="gene ID" value="GPUH_0001231801"/>
</dbReference>
<evidence type="ECO:0000256" key="1">
    <source>
        <dbReference type="ARBA" id="ARBA00001961"/>
    </source>
</evidence>
<evidence type="ECO:0000256" key="6">
    <source>
        <dbReference type="SAM" id="MobiDB-lite"/>
    </source>
</evidence>
<dbReference type="InterPro" id="IPR051842">
    <property type="entry name" value="uS12_prolyl_hydroxylase"/>
</dbReference>
<keyword evidence="3" id="KW-0223">Dioxygenase</keyword>
<dbReference type="GO" id="GO:0031543">
    <property type="term" value="F:peptidyl-proline dioxygenase activity"/>
    <property type="evidence" value="ECO:0007669"/>
    <property type="project" value="TreeGrafter"/>
</dbReference>
<dbReference type="OrthoDB" id="430522at2759"/>
<accession>A0A183DUB3</accession>
<dbReference type="GO" id="GO:0005737">
    <property type="term" value="C:cytoplasm"/>
    <property type="evidence" value="ECO:0007669"/>
    <property type="project" value="TreeGrafter"/>
</dbReference>